<evidence type="ECO:0000313" key="1">
    <source>
        <dbReference type="EMBL" id="QEW07215.1"/>
    </source>
</evidence>
<proteinExistence type="predicted"/>
<dbReference type="AlphaFoldDB" id="A0A5J6LF97"/>
<name>A0A5J6LF97_9GAMM</name>
<dbReference type="EMBL" id="CP044222">
    <property type="protein sequence ID" value="QEW07215.1"/>
    <property type="molecule type" value="Genomic_DNA"/>
</dbReference>
<sequence>MMFADLVDEVDFRERLQALGADLPADADPLTCVRLVKAQHADRPLPGLNELISELSANPGLLQPEVKQALLACQTL</sequence>
<dbReference type="KEGG" id="nik:F5I99_12245"/>
<dbReference type="Proteomes" id="UP000325606">
    <property type="component" value="Chromosome"/>
</dbReference>
<evidence type="ECO:0000313" key="2">
    <source>
        <dbReference type="Proteomes" id="UP000325606"/>
    </source>
</evidence>
<organism evidence="1 2">
    <name type="scientific">Nitrincola iocasae</name>
    <dbReference type="NCBI Taxonomy" id="2614693"/>
    <lineage>
        <taxon>Bacteria</taxon>
        <taxon>Pseudomonadati</taxon>
        <taxon>Pseudomonadota</taxon>
        <taxon>Gammaproteobacteria</taxon>
        <taxon>Oceanospirillales</taxon>
        <taxon>Oceanospirillaceae</taxon>
        <taxon>Nitrincola</taxon>
    </lineage>
</organism>
<reference evidence="1 2" key="1">
    <citation type="submission" date="2019-09" db="EMBL/GenBank/DDBJ databases">
        <title>Nitrincola iocasae sp. nov., a bacterium isolated from the sediment collected at a cold seep field in South China Sea.</title>
        <authorList>
            <person name="Zhang H."/>
            <person name="Wang H."/>
            <person name="Li C."/>
        </authorList>
    </citation>
    <scope>NUCLEOTIDE SEQUENCE [LARGE SCALE GENOMIC DNA]</scope>
    <source>
        <strain evidence="1 2">KXZD1103</strain>
    </source>
</reference>
<gene>
    <name evidence="1" type="ORF">F5I99_12245</name>
</gene>
<dbReference type="RefSeq" id="WP_151056402.1">
    <property type="nucleotide sequence ID" value="NZ_CP044222.1"/>
</dbReference>
<keyword evidence="2" id="KW-1185">Reference proteome</keyword>
<accession>A0A5J6LF97</accession>
<protein>
    <submittedName>
        <fullName evidence="1">Uncharacterized protein</fullName>
    </submittedName>
</protein>